<evidence type="ECO:0000313" key="2">
    <source>
        <dbReference type="EMBL" id="SFC20414.1"/>
    </source>
</evidence>
<gene>
    <name evidence="2" type="ORF">SAMN02745724_01111</name>
</gene>
<feature type="transmembrane region" description="Helical" evidence="1">
    <location>
        <begin position="40"/>
        <end position="61"/>
    </location>
</feature>
<sequence>MNINQELMFFWLVIVLMIVSGLSGAYCSYKLKPMSVTTRLIKAIALVSGIAVSIITIYLLIEYPKTTYN</sequence>
<feature type="transmembrane region" description="Helical" evidence="1">
    <location>
        <begin position="6"/>
        <end position="28"/>
    </location>
</feature>
<protein>
    <submittedName>
        <fullName evidence="2">Uncharacterized protein</fullName>
    </submittedName>
</protein>
<proteinExistence type="predicted"/>
<keyword evidence="3" id="KW-1185">Reference proteome</keyword>
<dbReference type="RefSeq" id="WP_091981280.1">
    <property type="nucleotide sequence ID" value="NZ_FOLO01000006.1"/>
</dbReference>
<dbReference type="Proteomes" id="UP000198862">
    <property type="component" value="Unassembled WGS sequence"/>
</dbReference>
<name>A0A1I1H8W9_9GAMM</name>
<evidence type="ECO:0000256" key="1">
    <source>
        <dbReference type="SAM" id="Phobius"/>
    </source>
</evidence>
<dbReference type="EMBL" id="FOLO01000006">
    <property type="protein sequence ID" value="SFC20414.1"/>
    <property type="molecule type" value="Genomic_DNA"/>
</dbReference>
<organism evidence="2 3">
    <name type="scientific">Pseudoalteromonas denitrificans DSM 6059</name>
    <dbReference type="NCBI Taxonomy" id="1123010"/>
    <lineage>
        <taxon>Bacteria</taxon>
        <taxon>Pseudomonadati</taxon>
        <taxon>Pseudomonadota</taxon>
        <taxon>Gammaproteobacteria</taxon>
        <taxon>Alteromonadales</taxon>
        <taxon>Pseudoalteromonadaceae</taxon>
        <taxon>Pseudoalteromonas</taxon>
    </lineage>
</organism>
<keyword evidence="1" id="KW-0472">Membrane</keyword>
<evidence type="ECO:0000313" key="3">
    <source>
        <dbReference type="Proteomes" id="UP000198862"/>
    </source>
</evidence>
<keyword evidence="1" id="KW-0812">Transmembrane</keyword>
<reference evidence="2 3" key="1">
    <citation type="submission" date="2016-10" db="EMBL/GenBank/DDBJ databases">
        <authorList>
            <person name="de Groot N.N."/>
        </authorList>
    </citation>
    <scope>NUCLEOTIDE SEQUENCE [LARGE SCALE GENOMIC DNA]</scope>
    <source>
        <strain evidence="2 3">DSM 6059</strain>
    </source>
</reference>
<keyword evidence="1" id="KW-1133">Transmembrane helix</keyword>
<dbReference type="AlphaFoldDB" id="A0A1I1H8W9"/>
<accession>A0A1I1H8W9</accession>